<keyword evidence="6" id="KW-0975">Bacterial flagellum</keyword>
<dbReference type="OrthoDB" id="9802553at2"/>
<keyword evidence="10" id="KW-0282">Flagellum</keyword>
<evidence type="ECO:0000256" key="5">
    <source>
        <dbReference type="ARBA" id="ARBA00022525"/>
    </source>
</evidence>
<dbReference type="EMBL" id="RJKN01000002">
    <property type="protein sequence ID" value="ROP44854.1"/>
    <property type="molecule type" value="Genomic_DNA"/>
</dbReference>
<dbReference type="InterPro" id="IPR010930">
    <property type="entry name" value="Flg_bb/hook_C_dom"/>
</dbReference>
<protein>
    <recommendedName>
        <fullName evidence="4">Flagellar hook-associated protein 1</fullName>
    </recommendedName>
</protein>
<evidence type="ECO:0000313" key="10">
    <source>
        <dbReference type="EMBL" id="ROP44854.1"/>
    </source>
</evidence>
<dbReference type="Pfam" id="PF00460">
    <property type="entry name" value="Flg_bb_rod"/>
    <property type="match status" value="1"/>
</dbReference>
<keyword evidence="5" id="KW-0964">Secreted</keyword>
<evidence type="ECO:0000256" key="3">
    <source>
        <dbReference type="ARBA" id="ARBA00009677"/>
    </source>
</evidence>
<dbReference type="RefSeq" id="WP_123379078.1">
    <property type="nucleotide sequence ID" value="NZ_RJKN01000002.1"/>
</dbReference>
<dbReference type="GO" id="GO:0044780">
    <property type="term" value="P:bacterial-type flagellum assembly"/>
    <property type="evidence" value="ECO:0007669"/>
    <property type="project" value="InterPro"/>
</dbReference>
<keyword evidence="11" id="KW-1185">Reference proteome</keyword>
<reference evidence="10 11" key="1">
    <citation type="journal article" date="2015" name="Stand. Genomic Sci.">
        <title>Genomic Encyclopedia of Bacterial and Archaeal Type Strains, Phase III: the genomes of soil and plant-associated and newly described type strains.</title>
        <authorList>
            <person name="Whitman W.B."/>
            <person name="Woyke T."/>
            <person name="Klenk H.P."/>
            <person name="Zhou Y."/>
            <person name="Lilburn T.G."/>
            <person name="Beck B.J."/>
            <person name="De Vos P."/>
            <person name="Vandamme P."/>
            <person name="Eisen J.A."/>
            <person name="Garrity G."/>
            <person name="Hugenholtz P."/>
            <person name="Kyrpides N.C."/>
        </authorList>
    </citation>
    <scope>NUCLEOTIDE SEQUENCE [LARGE SCALE GENOMIC DNA]</scope>
    <source>
        <strain evidence="10 11">CECT 7306</strain>
    </source>
</reference>
<accession>A0A3N1HQR5</accession>
<evidence type="ECO:0000256" key="4">
    <source>
        <dbReference type="ARBA" id="ARBA00016244"/>
    </source>
</evidence>
<gene>
    <name evidence="10" type="ORF">EDC03_0984</name>
</gene>
<dbReference type="Pfam" id="PF06429">
    <property type="entry name" value="Flg_bbr_C"/>
    <property type="match status" value="1"/>
</dbReference>
<dbReference type="InterPro" id="IPR001444">
    <property type="entry name" value="Flag_bb_rod_N"/>
</dbReference>
<evidence type="ECO:0000259" key="9">
    <source>
        <dbReference type="Pfam" id="PF22638"/>
    </source>
</evidence>
<feature type="domain" description="Flagellar basal body rod protein N-terminal" evidence="7">
    <location>
        <begin position="8"/>
        <end position="37"/>
    </location>
</feature>
<keyword evidence="10" id="KW-0969">Cilium</keyword>
<evidence type="ECO:0000313" key="11">
    <source>
        <dbReference type="Proteomes" id="UP000276232"/>
    </source>
</evidence>
<dbReference type="InterPro" id="IPR002371">
    <property type="entry name" value="FlgK"/>
</dbReference>
<dbReference type="InterPro" id="IPR053927">
    <property type="entry name" value="FlgK_helical"/>
</dbReference>
<evidence type="ECO:0000256" key="1">
    <source>
        <dbReference type="ARBA" id="ARBA00004365"/>
    </source>
</evidence>
<name>A0A3N1HQR5_9ACTN</name>
<keyword evidence="10" id="KW-0966">Cell projection</keyword>
<comment type="caution">
    <text evidence="10">The sequence shown here is derived from an EMBL/GenBank/DDBJ whole genome shotgun (WGS) entry which is preliminary data.</text>
</comment>
<feature type="domain" description="Flagellar basal-body/hook protein C-terminal" evidence="8">
    <location>
        <begin position="405"/>
        <end position="449"/>
    </location>
</feature>
<feature type="domain" description="Flagellar hook-associated protein FlgK helical" evidence="9">
    <location>
        <begin position="113"/>
        <end position="320"/>
    </location>
</feature>
<comment type="subcellular location">
    <subcellularLocation>
        <location evidence="1">Bacterial flagellum</location>
    </subcellularLocation>
    <subcellularLocation>
        <location evidence="2">Secreted</location>
    </subcellularLocation>
</comment>
<comment type="similarity">
    <text evidence="3">Belongs to the flagella basal body rod proteins family.</text>
</comment>
<dbReference type="GO" id="GO:0005198">
    <property type="term" value="F:structural molecule activity"/>
    <property type="evidence" value="ECO:0007669"/>
    <property type="project" value="InterPro"/>
</dbReference>
<sequence>MSSFQGLSIALSSLQTQRRAMDVAGQNIANAATPGYTRQRVETSPIAGPRASLSDGVRGWTTGSGVQVTQVARLADRLASSRLETATGDAALAGARAGVLAGVEDDLGGLSTMSGALGKMYGAWSGLAIANPVGQTGDAARVTVVGRSEEVAATLRQGAARTSATWSDVRGELGTLTTEVNAIASSVADLNRLIVTTEGTGAPAHELADQRDLLVRQLSSLVGATSVPRDGSGAVDVVVGGQKLVDGAVAGSITVSGPTAMTGSTTPATTISLAGSTDALAVGGTAAGLTEALSITLPGVMGGWDRVATTLADQVNGLHGDPPVFTANDGGDVTAATITASISAADVKAGTSGTDTSIADGVVKLSESTTGPDARWRTFFTATAGAASAADVRARATASAADSAQGVLTSSTGVDVDSEMVDLLTYQRAYEGAARVLTAVDQMLDTLINRTGVVGR</sequence>
<dbReference type="GO" id="GO:0005576">
    <property type="term" value="C:extracellular region"/>
    <property type="evidence" value="ECO:0007669"/>
    <property type="project" value="UniProtKB-SubCell"/>
</dbReference>
<evidence type="ECO:0000259" key="8">
    <source>
        <dbReference type="Pfam" id="PF06429"/>
    </source>
</evidence>
<dbReference type="PANTHER" id="PTHR30033:SF2">
    <property type="entry name" value="FLAGELLAR HOOK PROTEIN"/>
    <property type="match status" value="1"/>
</dbReference>
<dbReference type="GO" id="GO:0009424">
    <property type="term" value="C:bacterial-type flagellum hook"/>
    <property type="evidence" value="ECO:0007669"/>
    <property type="project" value="InterPro"/>
</dbReference>
<proteinExistence type="inferred from homology"/>
<dbReference type="Pfam" id="PF22638">
    <property type="entry name" value="FlgK_D1"/>
    <property type="match status" value="1"/>
</dbReference>
<evidence type="ECO:0000256" key="2">
    <source>
        <dbReference type="ARBA" id="ARBA00004613"/>
    </source>
</evidence>
<dbReference type="Proteomes" id="UP000276232">
    <property type="component" value="Unassembled WGS sequence"/>
</dbReference>
<organism evidence="10 11">
    <name type="scientific">Pseudokineococcus lusitanus</name>
    <dbReference type="NCBI Taxonomy" id="763993"/>
    <lineage>
        <taxon>Bacteria</taxon>
        <taxon>Bacillati</taxon>
        <taxon>Actinomycetota</taxon>
        <taxon>Actinomycetes</taxon>
        <taxon>Kineosporiales</taxon>
        <taxon>Kineosporiaceae</taxon>
        <taxon>Pseudokineococcus</taxon>
    </lineage>
</organism>
<evidence type="ECO:0000256" key="6">
    <source>
        <dbReference type="ARBA" id="ARBA00023143"/>
    </source>
</evidence>
<dbReference type="NCBIfam" id="TIGR02492">
    <property type="entry name" value="flgK_ends"/>
    <property type="match status" value="1"/>
</dbReference>
<dbReference type="AlphaFoldDB" id="A0A3N1HQR5"/>
<dbReference type="InParanoid" id="A0A3N1HQR5"/>
<evidence type="ECO:0000259" key="7">
    <source>
        <dbReference type="Pfam" id="PF00460"/>
    </source>
</evidence>
<dbReference type="PANTHER" id="PTHR30033">
    <property type="entry name" value="FLAGELLAR HOOK-ASSOCIATED PROTEIN 1"/>
    <property type="match status" value="1"/>
</dbReference>
<dbReference type="SUPFAM" id="SSF64518">
    <property type="entry name" value="Phase 1 flagellin"/>
    <property type="match status" value="1"/>
</dbReference>